<evidence type="ECO:0000256" key="1">
    <source>
        <dbReference type="ARBA" id="ARBA00004613"/>
    </source>
</evidence>
<dbReference type="Gene3D" id="3.30.60.30">
    <property type="match status" value="2"/>
</dbReference>
<evidence type="ECO:0000256" key="3">
    <source>
        <dbReference type="ARBA" id="ARBA00023157"/>
    </source>
</evidence>
<dbReference type="InterPro" id="IPR051597">
    <property type="entry name" value="Bifunctional_prot_inhibitor"/>
</dbReference>
<feature type="domain" description="Kazal-like" evidence="4">
    <location>
        <begin position="181"/>
        <end position="239"/>
    </location>
</feature>
<dbReference type="PANTHER" id="PTHR47729">
    <property type="entry name" value="SERINE PEPTIDASE INHIBITOR, KAZAL TYPE 2, TANDEM DUPLICATE 1-RELATED"/>
    <property type="match status" value="1"/>
</dbReference>
<name>A0A150Q715_SORCE</name>
<proteinExistence type="predicted"/>
<evidence type="ECO:0000259" key="4">
    <source>
        <dbReference type="PROSITE" id="PS51465"/>
    </source>
</evidence>
<keyword evidence="3" id="KW-1015">Disulfide bond</keyword>
<dbReference type="Pfam" id="PF00050">
    <property type="entry name" value="Kazal_1"/>
    <property type="match status" value="2"/>
</dbReference>
<dbReference type="EMBL" id="JEMA01000973">
    <property type="protein sequence ID" value="KYF63740.1"/>
    <property type="molecule type" value="Genomic_DNA"/>
</dbReference>
<dbReference type="InterPro" id="IPR002350">
    <property type="entry name" value="Kazal_dom"/>
</dbReference>
<evidence type="ECO:0000256" key="2">
    <source>
        <dbReference type="ARBA" id="ARBA00022525"/>
    </source>
</evidence>
<dbReference type="PANTHER" id="PTHR47729:SF1">
    <property type="entry name" value="OVOMUCOID-LIKE-RELATED"/>
    <property type="match status" value="1"/>
</dbReference>
<dbReference type="AlphaFoldDB" id="A0A150Q715"/>
<dbReference type="SMART" id="SM00280">
    <property type="entry name" value="KAZAL"/>
    <property type="match status" value="2"/>
</dbReference>
<feature type="domain" description="Kazal-like" evidence="4">
    <location>
        <begin position="276"/>
        <end position="325"/>
    </location>
</feature>
<evidence type="ECO:0000313" key="6">
    <source>
        <dbReference type="Proteomes" id="UP000075260"/>
    </source>
</evidence>
<reference evidence="5 6" key="1">
    <citation type="submission" date="2014-02" db="EMBL/GenBank/DDBJ databases">
        <title>The small core and large imbalanced accessory genome model reveals a collaborative survival strategy of Sorangium cellulosum strains in nature.</title>
        <authorList>
            <person name="Han K."/>
            <person name="Peng R."/>
            <person name="Blom J."/>
            <person name="Li Y.-Z."/>
        </authorList>
    </citation>
    <scope>NUCLEOTIDE SEQUENCE [LARGE SCALE GENOMIC DNA]</scope>
    <source>
        <strain evidence="5 6">So0008-312</strain>
    </source>
</reference>
<sequence length="329" mass="33640">MNMANVLGAVLAVTLAGCTASSDPAEVADQEETGTVEGALRLSDVAAVPAYFDHENRLSVGRGESVYAHFTSHPGRTITLELRAVAAGRSAAVAVRVHEVTTDGRLRNVPRIRGSLGQGSTTWQSQGTGSYVVQVVSQRTPVEVELRLSCGGEVCSPRAQPGAMCGGIAGFRCAEGLYCDFAPEANCGAYDRSGTCELVPEACRQDYDPVCGCDGRTYGNDCVAAMAGVSVKSLGECGPTIVGLGESCGGFTLGGPRVCGDGLYCKYAPDAICGRADAAGACAEKPEACTKELAPVCGCDGQTYSNACVAAATGISVDQRGPCASAPIE</sequence>
<accession>A0A150Q715</accession>
<dbReference type="PROSITE" id="PS51465">
    <property type="entry name" value="KAZAL_2"/>
    <property type="match status" value="2"/>
</dbReference>
<dbReference type="Proteomes" id="UP000075260">
    <property type="component" value="Unassembled WGS sequence"/>
</dbReference>
<dbReference type="CDD" id="cd00104">
    <property type="entry name" value="KAZAL_FS"/>
    <property type="match status" value="1"/>
</dbReference>
<gene>
    <name evidence="5" type="ORF">BE15_07325</name>
</gene>
<evidence type="ECO:0000313" key="5">
    <source>
        <dbReference type="EMBL" id="KYF63740.1"/>
    </source>
</evidence>
<organism evidence="5 6">
    <name type="scientific">Sorangium cellulosum</name>
    <name type="common">Polyangium cellulosum</name>
    <dbReference type="NCBI Taxonomy" id="56"/>
    <lineage>
        <taxon>Bacteria</taxon>
        <taxon>Pseudomonadati</taxon>
        <taxon>Myxococcota</taxon>
        <taxon>Polyangia</taxon>
        <taxon>Polyangiales</taxon>
        <taxon>Polyangiaceae</taxon>
        <taxon>Sorangium</taxon>
    </lineage>
</organism>
<dbReference type="SUPFAM" id="SSF100895">
    <property type="entry name" value="Kazal-type serine protease inhibitors"/>
    <property type="match status" value="2"/>
</dbReference>
<dbReference type="InterPro" id="IPR036058">
    <property type="entry name" value="Kazal_dom_sf"/>
</dbReference>
<protein>
    <recommendedName>
        <fullName evidence="4">Kazal-like domain-containing protein</fullName>
    </recommendedName>
</protein>
<keyword evidence="2" id="KW-0964">Secreted</keyword>
<comment type="subcellular location">
    <subcellularLocation>
        <location evidence="1">Secreted</location>
    </subcellularLocation>
</comment>
<dbReference type="GO" id="GO:0005576">
    <property type="term" value="C:extracellular region"/>
    <property type="evidence" value="ECO:0007669"/>
    <property type="project" value="UniProtKB-SubCell"/>
</dbReference>
<comment type="caution">
    <text evidence="5">The sequence shown here is derived from an EMBL/GenBank/DDBJ whole genome shotgun (WGS) entry which is preliminary data.</text>
</comment>